<proteinExistence type="predicted"/>
<evidence type="ECO:0000313" key="1">
    <source>
        <dbReference type="EMBL" id="KAI8537549.1"/>
    </source>
</evidence>
<evidence type="ECO:0000313" key="2">
    <source>
        <dbReference type="Proteomes" id="UP001062846"/>
    </source>
</evidence>
<reference evidence="1" key="1">
    <citation type="submission" date="2022-02" db="EMBL/GenBank/DDBJ databases">
        <title>Plant Genome Project.</title>
        <authorList>
            <person name="Zhang R.-G."/>
        </authorList>
    </citation>
    <scope>NUCLEOTIDE SEQUENCE</scope>
    <source>
        <strain evidence="1">AT1</strain>
    </source>
</reference>
<protein>
    <submittedName>
        <fullName evidence="1">Uncharacterized protein</fullName>
    </submittedName>
</protein>
<organism evidence="1 2">
    <name type="scientific">Rhododendron molle</name>
    <name type="common">Chinese azalea</name>
    <name type="synonym">Azalea mollis</name>
    <dbReference type="NCBI Taxonomy" id="49168"/>
    <lineage>
        <taxon>Eukaryota</taxon>
        <taxon>Viridiplantae</taxon>
        <taxon>Streptophyta</taxon>
        <taxon>Embryophyta</taxon>
        <taxon>Tracheophyta</taxon>
        <taxon>Spermatophyta</taxon>
        <taxon>Magnoliopsida</taxon>
        <taxon>eudicotyledons</taxon>
        <taxon>Gunneridae</taxon>
        <taxon>Pentapetalae</taxon>
        <taxon>asterids</taxon>
        <taxon>Ericales</taxon>
        <taxon>Ericaceae</taxon>
        <taxon>Ericoideae</taxon>
        <taxon>Rhodoreae</taxon>
        <taxon>Rhododendron</taxon>
    </lineage>
</organism>
<keyword evidence="2" id="KW-1185">Reference proteome</keyword>
<sequence length="110" mass="12760">MDEYGEYDNIARIDGCSASTVLNGVFYWLAALVHLSTRAITDQVVVMSFNMGNEVFRRVRTPECFDGTWDEIHWQFTELDDKLALVVSHHESGFDVWVLNEKREFLDEPN</sequence>
<dbReference type="EMBL" id="CM046396">
    <property type="protein sequence ID" value="KAI8537549.1"/>
    <property type="molecule type" value="Genomic_DNA"/>
</dbReference>
<gene>
    <name evidence="1" type="ORF">RHMOL_Rhmol09G0032800</name>
</gene>
<comment type="caution">
    <text evidence="1">The sequence shown here is derived from an EMBL/GenBank/DDBJ whole genome shotgun (WGS) entry which is preliminary data.</text>
</comment>
<dbReference type="Proteomes" id="UP001062846">
    <property type="component" value="Chromosome 9"/>
</dbReference>
<name>A0ACC0MAD0_RHOML</name>
<accession>A0ACC0MAD0</accession>